<feature type="compositionally biased region" description="Basic and acidic residues" evidence="21">
    <location>
        <begin position="508"/>
        <end position="517"/>
    </location>
</feature>
<keyword evidence="9 20" id="KW-0540">Nuclease</keyword>
<evidence type="ECO:0000256" key="4">
    <source>
        <dbReference type="ARBA" id="ARBA00022475"/>
    </source>
</evidence>
<dbReference type="GO" id="GO:0006402">
    <property type="term" value="P:mRNA catabolic process"/>
    <property type="evidence" value="ECO:0007669"/>
    <property type="project" value="UniProtKB-UniRule"/>
</dbReference>
<evidence type="ECO:0000256" key="1">
    <source>
        <dbReference type="ARBA" id="ARBA00003518"/>
    </source>
</evidence>
<dbReference type="NCBIfam" id="TIGR00876">
    <property type="entry name" value="tal_mycobact"/>
    <property type="match status" value="1"/>
</dbReference>
<dbReference type="GO" id="GO:0008995">
    <property type="term" value="F:ribonuclease E activity"/>
    <property type="evidence" value="ECO:0007669"/>
    <property type="project" value="UniProtKB-EC"/>
</dbReference>
<evidence type="ECO:0000256" key="19">
    <source>
        <dbReference type="HAMAP-Rule" id="MF_00493"/>
    </source>
</evidence>
<comment type="cofactor">
    <cofactor evidence="20">
        <name>Zn(2+)</name>
        <dbReference type="ChEBI" id="CHEBI:29105"/>
    </cofactor>
    <text evidence="20">Binds 2 Zn(2+) ions per homotetramer.</text>
</comment>
<keyword evidence="19" id="KW-0808">Transferase</keyword>
<feature type="binding site" evidence="20">
    <location>
        <position position="407"/>
    </location>
    <ligand>
        <name>Zn(2+)</name>
        <dbReference type="ChEBI" id="CHEBI:29105"/>
        <note>ligand shared between dimeric partners</note>
    </ligand>
</feature>
<feature type="region of interest" description="Disordered" evidence="21">
    <location>
        <begin position="569"/>
        <end position="729"/>
    </location>
</feature>
<gene>
    <name evidence="20" type="primary">rne</name>
    <name evidence="19" type="synonym">tal</name>
    <name evidence="23" type="ORF">CHUV0807_0705</name>
</gene>
<dbReference type="HAMAP" id="MF_00970">
    <property type="entry name" value="RNase_E"/>
    <property type="match status" value="1"/>
</dbReference>
<dbReference type="Gene3D" id="3.20.20.70">
    <property type="entry name" value="Aldolase class I"/>
    <property type="match status" value="1"/>
</dbReference>
<comment type="subcellular location">
    <subcellularLocation>
        <location evidence="20">Cytoplasm</location>
    </subcellularLocation>
    <subcellularLocation>
        <location evidence="20">Cell inner membrane</location>
        <topology evidence="20">Peripheral membrane protein</topology>
        <orientation evidence="20">Cytoplasmic side</orientation>
    </subcellularLocation>
</comment>
<comment type="similarity">
    <text evidence="2">Belongs to the RNase E/G family. RNase G subfamily.</text>
</comment>
<comment type="function">
    <text evidence="20">Endoribonuclease that plays a central role in RNA processing and decay. Required for the maturation of 5S and 16S rRNAs and the majority of tRNAs. Also involved in the degradation of most mRNAs.</text>
</comment>
<evidence type="ECO:0000256" key="10">
    <source>
        <dbReference type="ARBA" id="ARBA00022723"/>
    </source>
</evidence>
<dbReference type="Pfam" id="PF10150">
    <property type="entry name" value="RNase_E_G"/>
    <property type="match status" value="1"/>
</dbReference>
<keyword evidence="11 20" id="KW-0699">rRNA-binding</keyword>
<feature type="compositionally biased region" description="Basic and acidic residues" evidence="21">
    <location>
        <begin position="610"/>
        <end position="620"/>
    </location>
</feature>
<dbReference type="InterPro" id="IPR048583">
    <property type="entry name" value="RNase_E_G_thioredoxin-like"/>
</dbReference>
<evidence type="ECO:0000256" key="5">
    <source>
        <dbReference type="ARBA" id="ARBA00022490"/>
    </source>
</evidence>
<dbReference type="EMBL" id="FKLO01000030">
    <property type="protein sequence ID" value="SAM60264.1"/>
    <property type="molecule type" value="Genomic_DNA"/>
</dbReference>
<comment type="catalytic activity">
    <reaction evidence="20">
        <text>Endonucleolytic cleavage of single-stranded RNA in A- and U-rich regions.</text>
        <dbReference type="EC" id="3.1.26.12"/>
    </reaction>
</comment>
<keyword evidence="20" id="KW-0820">tRNA-binding</keyword>
<reference evidence="24" key="1">
    <citation type="submission" date="2016-04" db="EMBL/GenBank/DDBJ databases">
        <authorList>
            <person name="Tagini F."/>
        </authorList>
    </citation>
    <scope>NUCLEOTIDE SEQUENCE [LARGE SCALE GENOMIC DNA]</scope>
    <source>
        <strain evidence="24">CHUV0807</strain>
    </source>
</reference>
<dbReference type="PANTHER" id="PTHR30001">
    <property type="entry name" value="RIBONUCLEASE"/>
    <property type="match status" value="1"/>
</dbReference>
<feature type="region of interest" description="Disordered" evidence="21">
    <location>
        <begin position="1182"/>
        <end position="1305"/>
    </location>
</feature>
<feature type="compositionally biased region" description="Basic and acidic residues" evidence="21">
    <location>
        <begin position="575"/>
        <end position="590"/>
    </location>
</feature>
<evidence type="ECO:0000256" key="13">
    <source>
        <dbReference type="ARBA" id="ARBA00022801"/>
    </source>
</evidence>
<dbReference type="GO" id="GO:0005975">
    <property type="term" value="P:carbohydrate metabolic process"/>
    <property type="evidence" value="ECO:0007669"/>
    <property type="project" value="InterPro"/>
</dbReference>
<keyword evidence="14 20" id="KW-0460">Magnesium</keyword>
<evidence type="ECO:0000256" key="21">
    <source>
        <dbReference type="SAM" id="MobiDB-lite"/>
    </source>
</evidence>
<feature type="domain" description="S1 motif" evidence="22">
    <location>
        <begin position="39"/>
        <end position="120"/>
    </location>
</feature>
<keyword evidence="13 20" id="KW-0378">Hydrolase</keyword>
<dbReference type="EC" id="2.2.1.2" evidence="19"/>
<dbReference type="PROSITE" id="PS50126">
    <property type="entry name" value="S1"/>
    <property type="match status" value="1"/>
</dbReference>
<dbReference type="InterPro" id="IPR019307">
    <property type="entry name" value="RNA-bd_AU-1/RNase_E/G"/>
</dbReference>
<evidence type="ECO:0000256" key="11">
    <source>
        <dbReference type="ARBA" id="ARBA00022730"/>
    </source>
</evidence>
<evidence type="ECO:0000256" key="7">
    <source>
        <dbReference type="ARBA" id="ARBA00022552"/>
    </source>
</evidence>
<feature type="region of interest" description="Disordered" evidence="21">
    <location>
        <begin position="745"/>
        <end position="768"/>
    </location>
</feature>
<evidence type="ECO:0000256" key="3">
    <source>
        <dbReference type="ARBA" id="ARBA00008426"/>
    </source>
</evidence>
<comment type="similarity">
    <text evidence="20">Belongs to the RNase E/G family. RNase E subfamily.</text>
</comment>
<keyword evidence="19" id="KW-0570">Pentose shunt</keyword>
<keyword evidence="15 20" id="KW-0694">RNA-binding</keyword>
<dbReference type="GO" id="GO:0005737">
    <property type="term" value="C:cytoplasm"/>
    <property type="evidence" value="ECO:0007669"/>
    <property type="project" value="UniProtKB-SubCell"/>
</dbReference>
<dbReference type="SUPFAM" id="SSF51569">
    <property type="entry name" value="Aldolase"/>
    <property type="match status" value="1"/>
</dbReference>
<feature type="binding site" evidence="20">
    <location>
        <position position="303"/>
    </location>
    <ligand>
        <name>Mg(2+)</name>
        <dbReference type="ChEBI" id="CHEBI:18420"/>
        <note>catalytic</note>
    </ligand>
</feature>
<dbReference type="CDD" id="cd00955">
    <property type="entry name" value="Transaldolase_like"/>
    <property type="match status" value="1"/>
</dbReference>
<dbReference type="SUPFAM" id="SSF50249">
    <property type="entry name" value="Nucleic acid-binding proteins"/>
    <property type="match status" value="1"/>
</dbReference>
<keyword evidence="4 20" id="KW-1003">Cell membrane</keyword>
<keyword evidence="6 20" id="KW-0997">Cell inner membrane</keyword>
<evidence type="ECO:0000256" key="2">
    <source>
        <dbReference type="ARBA" id="ARBA00005663"/>
    </source>
</evidence>
<feature type="compositionally biased region" description="Low complexity" evidence="21">
    <location>
        <begin position="747"/>
        <end position="764"/>
    </location>
</feature>
<name>A0A1C3H317_9GAMM</name>
<organism evidence="23 24">
    <name type="scientific">Cardiobacterium hominis</name>
    <dbReference type="NCBI Taxonomy" id="2718"/>
    <lineage>
        <taxon>Bacteria</taxon>
        <taxon>Pseudomonadati</taxon>
        <taxon>Pseudomonadota</taxon>
        <taxon>Gammaproteobacteria</taxon>
        <taxon>Cardiobacteriales</taxon>
        <taxon>Cardiobacteriaceae</taxon>
        <taxon>Cardiobacterium</taxon>
    </lineage>
</organism>
<dbReference type="InterPro" id="IPR001585">
    <property type="entry name" value="TAL/FSA"/>
</dbReference>
<dbReference type="PROSITE" id="PS01054">
    <property type="entry name" value="TRANSALDOLASE_1"/>
    <property type="match status" value="1"/>
</dbReference>
<comment type="catalytic activity">
    <reaction evidence="18 19">
        <text>D-sedoheptulose 7-phosphate + D-glyceraldehyde 3-phosphate = D-erythrose 4-phosphate + beta-D-fructose 6-phosphate</text>
        <dbReference type="Rhea" id="RHEA:17053"/>
        <dbReference type="ChEBI" id="CHEBI:16897"/>
        <dbReference type="ChEBI" id="CHEBI:57483"/>
        <dbReference type="ChEBI" id="CHEBI:57634"/>
        <dbReference type="ChEBI" id="CHEBI:59776"/>
        <dbReference type="EC" id="2.2.1.2"/>
    </reaction>
</comment>
<feature type="compositionally biased region" description="Acidic residues" evidence="21">
    <location>
        <begin position="1197"/>
        <end position="1217"/>
    </location>
</feature>
<feature type="compositionally biased region" description="Acidic residues" evidence="21">
    <location>
        <begin position="1258"/>
        <end position="1271"/>
    </location>
</feature>
<dbReference type="SMART" id="SM00316">
    <property type="entry name" value="S1"/>
    <property type="match status" value="1"/>
</dbReference>
<evidence type="ECO:0000256" key="6">
    <source>
        <dbReference type="ARBA" id="ARBA00022519"/>
    </source>
</evidence>
<evidence type="ECO:0000256" key="16">
    <source>
        <dbReference type="ARBA" id="ARBA00023136"/>
    </source>
</evidence>
<sequence>MKRMLINATQQEELRVALVDGQQLYDLDIETLYSAQKKANIYKGKITRIEPSLEAAFVDYGAQRHGFLPFKEIGKEYLTGSTTAHEGQLAFKDMIEVGQEVLVQIDKEERGNKGAALTTYISLAGRFLVLMPNNPRAGGVSRRIQGDDRKELRETLDMLDVPENMGIIVRTAGVGRAQEELQWDLDFLLQLWEAISEEYRKAQPQRLIYQESNIIVRALRDYLRPDIGQILIDDERVYQQASDFMTLVMPNNLNKLKLYQDNIPLFTRYQIEGQIESAYQRNVQLPSGGELVIDYTEALVSIDINSSKATKGGDIEETAYQTNLEAADEIARQMRLRDLGGLIVIDFIDMSVSRNRKDVENRLYEATKIDRARVQIGRISRFGLLELSRQRLRPSMDESSHRVCPRCKGQGSIRGIQSMALSLLRLIEEEAMKERPRRITGELPVSIATYLLNEKRAVIRQIEQRNKVEVVLVPNADLHTPDYYIERLRDDELDEDTAPTPSYRLRTRHESHEESDVVAKPGEAVTEQAAVQGVVPRAPAPQVAPTVQKSGLAALFSKVVALFKENRDPASAVEETAKTTAGDKRRERTAPARNRRERNERQEPVQPPRKTAEAKAESVQEPRQAPRNNENGNGKNQRQEEAARRYEEALQQDIVREEAPAATPRREKASRSALPKDDVNPTLEALLNPPEEINGRSVRKGRPRDVHAVRGQGKADYVPQERPLAPAEDELTAPGLVEELRDDAPEAAETAPAPKKAPSFAKIKPLPPSDAEAPGLVSLLDQPADAAPAPALLPTGKLREDAHYPLEMPATQAINPLRQLAALGQSVWYDNIQRSMLTSGELANLIADDDLRGITSNPAIFQKAFASDAYDAALRSWLDENPNGSARDAFYSLAIDDIRQACDLLLPVYEQTGGTDGMVSLEVSPDLAHDSGKTVAEALELYRRVGRENVMIKIPATLAGIKAIRELTVEGVNVNATLLFSPERYRQTLEAYIDGLKARVAAGQSIDLLRSVASFFVSRVDSKIDAQLTDEHAALRGRAAIANAQAAYSYYLERISHDDWTDLAKKGAAVQRLLWASTGTKNPAYSDVRYVELLIGRDTVNTIPPATYAAFKAHGRAEETLLRNIDQAPQLLQQITDAGIDWVQLFVELEAEGIAGFEQAFAELLATLTAKIKTLRQAADDAPQADAETVVQAAEGEGAEAETAAEEAPADEAEGEGEQPAAVAETDAAPEDAQSEAAPQAETNAAGETAAMATAEEPAAEAENADADETAETAAGADEHPADEPAAAPEHGDNADENSEDKRGD</sequence>
<dbReference type="CDD" id="cd04453">
    <property type="entry name" value="S1_RNase_E"/>
    <property type="match status" value="1"/>
</dbReference>
<dbReference type="NCBIfam" id="NF002881">
    <property type="entry name" value="PRK03343.1"/>
    <property type="match status" value="1"/>
</dbReference>
<dbReference type="PANTHER" id="PTHR30001:SF1">
    <property type="entry name" value="RIBONUCLEASE E_G-LIKE PROTEIN, CHLOROPLASTIC"/>
    <property type="match status" value="1"/>
</dbReference>
<evidence type="ECO:0000313" key="23">
    <source>
        <dbReference type="EMBL" id="SAM60264.1"/>
    </source>
</evidence>
<dbReference type="InterPro" id="IPR028878">
    <property type="entry name" value="RNase_E"/>
</dbReference>
<keyword evidence="10 20" id="KW-0479">Metal-binding</keyword>
<dbReference type="InterPro" id="IPR018225">
    <property type="entry name" value="Transaldolase_AS"/>
</dbReference>
<feature type="binding site" evidence="20">
    <location>
        <position position="346"/>
    </location>
    <ligand>
        <name>Mg(2+)</name>
        <dbReference type="ChEBI" id="CHEBI:18420"/>
        <note>catalytic</note>
    </ligand>
</feature>
<dbReference type="InterPro" id="IPR004659">
    <property type="entry name" value="RNase_E/G"/>
</dbReference>
<keyword evidence="16 20" id="KW-0472">Membrane</keyword>
<feature type="compositionally biased region" description="Polar residues" evidence="21">
    <location>
        <begin position="626"/>
        <end position="636"/>
    </location>
</feature>
<evidence type="ECO:0000256" key="14">
    <source>
        <dbReference type="ARBA" id="ARBA00022842"/>
    </source>
</evidence>
<comment type="subunit">
    <text evidence="20">Component of the RNA degradosome, which is a multiprotein complex involved in RNA processing and mRNA degradation. Within the RNA degradosome, RNase E assembles into a homotetramer formed by a dimer of dimers.</text>
</comment>
<dbReference type="InterPro" id="IPR013785">
    <property type="entry name" value="Aldolase_TIM"/>
</dbReference>
<dbReference type="InterPro" id="IPR012340">
    <property type="entry name" value="NA-bd_OB-fold"/>
</dbReference>
<dbReference type="InterPro" id="IPR004732">
    <property type="entry name" value="Transaldolase_2"/>
</dbReference>
<dbReference type="Proteomes" id="UP000190837">
    <property type="component" value="Unassembled WGS sequence"/>
</dbReference>
<protein>
    <recommendedName>
        <fullName evidence="19 20">Multifunctional fusion protein</fullName>
    </recommendedName>
    <domain>
        <recommendedName>
            <fullName evidence="20">Ribonuclease E</fullName>
            <shortName evidence="20">RNase E</shortName>
            <ecNumber evidence="20">3.1.26.12</ecNumber>
        </recommendedName>
    </domain>
    <domain>
        <recommendedName>
            <fullName evidence="19">Transaldolase</fullName>
            <ecNumber evidence="19">2.2.1.2</ecNumber>
        </recommendedName>
    </domain>
</protein>
<dbReference type="EC" id="3.1.26.12" evidence="20"/>
<comment type="function">
    <text evidence="1 19">Transaldolase is important for the balance of metabolites in the pentose-phosphate pathway.</text>
</comment>
<comment type="similarity">
    <text evidence="3 19">Belongs to the transaldolase family. Type 2 subfamily.</text>
</comment>
<dbReference type="GO" id="GO:0009898">
    <property type="term" value="C:cytoplasmic side of plasma membrane"/>
    <property type="evidence" value="ECO:0007669"/>
    <property type="project" value="UniProtKB-UniRule"/>
</dbReference>
<evidence type="ECO:0000259" key="22">
    <source>
        <dbReference type="PROSITE" id="PS50126"/>
    </source>
</evidence>
<comment type="pathway">
    <text evidence="19">Carbohydrate degradation; pentose phosphate pathway; D-glyceraldehyde 3-phosphate and beta-D-fructose 6-phosphate from D-ribose 5-phosphate and D-xylulose 5-phosphate (non-oxidative stage): step 2/3.</text>
</comment>
<accession>A0A1C3H317</accession>
<keyword evidence="8 20" id="KW-0819">tRNA processing</keyword>
<keyword evidence="7 20" id="KW-0698">rRNA processing</keyword>
<evidence type="ECO:0000256" key="9">
    <source>
        <dbReference type="ARBA" id="ARBA00022722"/>
    </source>
</evidence>
<feature type="active site" description="Schiff-base intermediate with substrate" evidence="19">
    <location>
        <position position="953"/>
    </location>
</feature>
<dbReference type="Pfam" id="PF20833">
    <property type="entry name" value="RNase_E_G_Thio"/>
    <property type="match status" value="1"/>
</dbReference>
<feature type="region of interest" description="Disordered" evidence="21">
    <location>
        <begin position="490"/>
        <end position="517"/>
    </location>
</feature>
<evidence type="ECO:0000256" key="20">
    <source>
        <dbReference type="HAMAP-Rule" id="MF_00970"/>
    </source>
</evidence>
<dbReference type="UniPathway" id="UPA00115">
    <property type="reaction ID" value="UER00414"/>
</dbReference>
<feature type="compositionally biased region" description="Basic and acidic residues" evidence="21">
    <location>
        <begin position="1290"/>
        <end position="1305"/>
    </location>
</feature>
<dbReference type="PROSITE" id="PS00958">
    <property type="entry name" value="TRANSALDOLASE_2"/>
    <property type="match status" value="1"/>
</dbReference>
<feature type="compositionally biased region" description="Low complexity" evidence="21">
    <location>
        <begin position="1241"/>
        <end position="1257"/>
    </location>
</feature>
<keyword evidence="5 19" id="KW-0963">Cytoplasm</keyword>
<keyword evidence="12 20" id="KW-0255">Endonuclease</keyword>
<proteinExistence type="inferred from homology"/>
<dbReference type="Pfam" id="PF00923">
    <property type="entry name" value="TAL_FSA"/>
    <property type="match status" value="1"/>
</dbReference>
<evidence type="ECO:0000256" key="12">
    <source>
        <dbReference type="ARBA" id="ARBA00022759"/>
    </source>
</evidence>
<comment type="cofactor">
    <cofactor evidence="20">
        <name>Mg(2+)</name>
        <dbReference type="ChEBI" id="CHEBI:18420"/>
    </cofactor>
    <text evidence="20">Binds 1 Mg(2+) ion per subunit.</text>
</comment>
<dbReference type="Gene3D" id="2.40.50.140">
    <property type="entry name" value="Nucleic acid-binding proteins"/>
    <property type="match status" value="1"/>
</dbReference>
<dbReference type="Pfam" id="PF00575">
    <property type="entry name" value="S1"/>
    <property type="match status" value="1"/>
</dbReference>
<keyword evidence="20" id="KW-0862">Zinc</keyword>
<evidence type="ECO:0000256" key="18">
    <source>
        <dbReference type="ARBA" id="ARBA00048810"/>
    </source>
</evidence>
<feature type="compositionally biased region" description="Low complexity" evidence="21">
    <location>
        <begin position="1182"/>
        <end position="1196"/>
    </location>
</feature>
<dbReference type="GO" id="GO:0006364">
    <property type="term" value="P:rRNA processing"/>
    <property type="evidence" value="ECO:0007669"/>
    <property type="project" value="UniProtKB-UniRule"/>
</dbReference>
<dbReference type="GO" id="GO:0004801">
    <property type="term" value="F:transaldolase activity"/>
    <property type="evidence" value="ECO:0007669"/>
    <property type="project" value="UniProtKB-UniRule"/>
</dbReference>
<evidence type="ECO:0000256" key="17">
    <source>
        <dbReference type="ARBA" id="ARBA00023270"/>
    </source>
</evidence>
<feature type="binding site" evidence="20">
    <location>
        <position position="404"/>
    </location>
    <ligand>
        <name>Zn(2+)</name>
        <dbReference type="ChEBI" id="CHEBI:29105"/>
        <note>ligand shared between dimeric partners</note>
    </ligand>
</feature>
<dbReference type="InterPro" id="IPR003029">
    <property type="entry name" value="S1_domain"/>
</dbReference>
<dbReference type="GO" id="GO:0000049">
    <property type="term" value="F:tRNA binding"/>
    <property type="evidence" value="ECO:0007669"/>
    <property type="project" value="UniProtKB-KW"/>
</dbReference>
<evidence type="ECO:0000256" key="8">
    <source>
        <dbReference type="ARBA" id="ARBA00022694"/>
    </source>
</evidence>
<dbReference type="GO" id="GO:0008270">
    <property type="term" value="F:zinc ion binding"/>
    <property type="evidence" value="ECO:0007669"/>
    <property type="project" value="UniProtKB-UniRule"/>
</dbReference>
<dbReference type="GO" id="GO:0006098">
    <property type="term" value="P:pentose-phosphate shunt"/>
    <property type="evidence" value="ECO:0007669"/>
    <property type="project" value="UniProtKB-UniRule"/>
</dbReference>
<dbReference type="GO" id="GO:0008033">
    <property type="term" value="P:tRNA processing"/>
    <property type="evidence" value="ECO:0007669"/>
    <property type="project" value="UniProtKB-UniRule"/>
</dbReference>
<dbReference type="NCBIfam" id="TIGR00757">
    <property type="entry name" value="RNaseEG"/>
    <property type="match status" value="1"/>
</dbReference>
<feature type="compositionally biased region" description="Basic and acidic residues" evidence="21">
    <location>
        <begin position="637"/>
        <end position="679"/>
    </location>
</feature>
<dbReference type="Gene3D" id="3.40.1260.20">
    <property type="entry name" value="Ribonuclease E, catalytic domain"/>
    <property type="match status" value="1"/>
</dbReference>
<dbReference type="RefSeq" id="WP_256860902.1">
    <property type="nucleotide sequence ID" value="NZ_FKLO01000030.1"/>
</dbReference>
<dbReference type="HAMAP" id="MF_00493">
    <property type="entry name" value="Transaldolase_2"/>
    <property type="match status" value="1"/>
</dbReference>
<evidence type="ECO:0000313" key="24">
    <source>
        <dbReference type="Proteomes" id="UP000190837"/>
    </source>
</evidence>
<feature type="region of interest" description="Required for zinc-mediated homotetramerization and catalytic activity" evidence="20">
    <location>
        <begin position="404"/>
        <end position="407"/>
    </location>
</feature>
<dbReference type="GO" id="GO:0019843">
    <property type="term" value="F:rRNA binding"/>
    <property type="evidence" value="ECO:0007669"/>
    <property type="project" value="UniProtKB-KW"/>
</dbReference>
<evidence type="ECO:0000256" key="15">
    <source>
        <dbReference type="ARBA" id="ARBA00022884"/>
    </source>
</evidence>
<dbReference type="GO" id="GO:0000287">
    <property type="term" value="F:magnesium ion binding"/>
    <property type="evidence" value="ECO:0007669"/>
    <property type="project" value="UniProtKB-UniRule"/>
</dbReference>
<keyword evidence="17 19" id="KW-0704">Schiff base</keyword>